<organism evidence="1 2">
    <name type="scientific">Trifolium medium</name>
    <dbReference type="NCBI Taxonomy" id="97028"/>
    <lineage>
        <taxon>Eukaryota</taxon>
        <taxon>Viridiplantae</taxon>
        <taxon>Streptophyta</taxon>
        <taxon>Embryophyta</taxon>
        <taxon>Tracheophyta</taxon>
        <taxon>Spermatophyta</taxon>
        <taxon>Magnoliopsida</taxon>
        <taxon>eudicotyledons</taxon>
        <taxon>Gunneridae</taxon>
        <taxon>Pentapetalae</taxon>
        <taxon>rosids</taxon>
        <taxon>fabids</taxon>
        <taxon>Fabales</taxon>
        <taxon>Fabaceae</taxon>
        <taxon>Papilionoideae</taxon>
        <taxon>50 kb inversion clade</taxon>
        <taxon>NPAAA clade</taxon>
        <taxon>Hologalegina</taxon>
        <taxon>IRL clade</taxon>
        <taxon>Trifolieae</taxon>
        <taxon>Trifolium</taxon>
    </lineage>
</organism>
<sequence>MFVPPSHSTHFAQSEYDTLASCYYVRISSDQIVKNNDLSSLGFLISDWEAMVLFDGHDSTQKAEKLSTTLEQIKVVLEDAEKKQDTNDSIKILIFFVVIETVGQRMKSRIRLAT</sequence>
<reference evidence="1 2" key="1">
    <citation type="journal article" date="2018" name="Front. Plant Sci.">
        <title>Red Clover (Trifolium pratense) and Zigzag Clover (T. medium) - A Picture of Genomic Similarities and Differences.</title>
        <authorList>
            <person name="Dluhosova J."/>
            <person name="Istvanek J."/>
            <person name="Nedelnik J."/>
            <person name="Repkova J."/>
        </authorList>
    </citation>
    <scope>NUCLEOTIDE SEQUENCE [LARGE SCALE GENOMIC DNA]</scope>
    <source>
        <strain evidence="2">cv. 10/8</strain>
        <tissue evidence="1">Leaf</tissue>
    </source>
</reference>
<evidence type="ECO:0000313" key="2">
    <source>
        <dbReference type="Proteomes" id="UP000265520"/>
    </source>
</evidence>
<dbReference type="Proteomes" id="UP000265520">
    <property type="component" value="Unassembled WGS sequence"/>
</dbReference>
<accession>A0A392MDS8</accession>
<comment type="caution">
    <text evidence="1">The sequence shown here is derived from an EMBL/GenBank/DDBJ whole genome shotgun (WGS) entry which is preliminary data.</text>
</comment>
<dbReference type="AlphaFoldDB" id="A0A392MDS8"/>
<name>A0A392MDS8_9FABA</name>
<gene>
    <name evidence="1" type="ORF">A2U01_0005766</name>
</gene>
<dbReference type="EMBL" id="LXQA010007609">
    <property type="protein sequence ID" value="MCH84928.1"/>
    <property type="molecule type" value="Genomic_DNA"/>
</dbReference>
<protein>
    <submittedName>
        <fullName evidence="1">Uncharacterized protein</fullName>
    </submittedName>
</protein>
<proteinExistence type="predicted"/>
<evidence type="ECO:0000313" key="1">
    <source>
        <dbReference type="EMBL" id="MCH84928.1"/>
    </source>
</evidence>
<keyword evidence="2" id="KW-1185">Reference proteome</keyword>